<accession>A0A9P5CR66</accession>
<dbReference type="RefSeq" id="XP_040777751.1">
    <property type="nucleotide sequence ID" value="XM_040920265.1"/>
</dbReference>
<gene>
    <name evidence="2" type="ORF">M406DRAFT_327908</name>
</gene>
<feature type="compositionally biased region" description="Low complexity" evidence="1">
    <location>
        <begin position="880"/>
        <end position="904"/>
    </location>
</feature>
<name>A0A9P5CR66_CRYP1</name>
<feature type="compositionally biased region" description="Polar residues" evidence="1">
    <location>
        <begin position="801"/>
        <end position="814"/>
    </location>
</feature>
<evidence type="ECO:0000313" key="2">
    <source>
        <dbReference type="EMBL" id="KAF3766790.1"/>
    </source>
</evidence>
<keyword evidence="3" id="KW-1185">Reference proteome</keyword>
<feature type="compositionally biased region" description="Polar residues" evidence="1">
    <location>
        <begin position="1"/>
        <end position="11"/>
    </location>
</feature>
<dbReference type="EMBL" id="MU032346">
    <property type="protein sequence ID" value="KAF3766790.1"/>
    <property type="molecule type" value="Genomic_DNA"/>
</dbReference>
<proteinExistence type="predicted"/>
<reference evidence="2" key="1">
    <citation type="journal article" date="2020" name="Phytopathology">
        <title>Genome sequence of the chestnut blight fungus Cryphonectria parasitica EP155: A fundamental resource for an archetypical invasive plant pathogen.</title>
        <authorList>
            <person name="Crouch J.A."/>
            <person name="Dawe A."/>
            <person name="Aerts A."/>
            <person name="Barry K."/>
            <person name="Churchill A.C.L."/>
            <person name="Grimwood J."/>
            <person name="Hillman B."/>
            <person name="Milgroom M.G."/>
            <person name="Pangilinan J."/>
            <person name="Smith M."/>
            <person name="Salamov A."/>
            <person name="Schmutz J."/>
            <person name="Yadav J."/>
            <person name="Grigoriev I.V."/>
            <person name="Nuss D."/>
        </authorList>
    </citation>
    <scope>NUCLEOTIDE SEQUENCE</scope>
    <source>
        <strain evidence="2">EP155</strain>
    </source>
</reference>
<feature type="compositionally biased region" description="Polar residues" evidence="1">
    <location>
        <begin position="728"/>
        <end position="740"/>
    </location>
</feature>
<feature type="compositionally biased region" description="Low complexity" evidence="1">
    <location>
        <begin position="595"/>
        <end position="608"/>
    </location>
</feature>
<feature type="region of interest" description="Disordered" evidence="1">
    <location>
        <begin position="482"/>
        <end position="509"/>
    </location>
</feature>
<feature type="compositionally biased region" description="Basic and acidic residues" evidence="1">
    <location>
        <begin position="492"/>
        <end position="509"/>
    </location>
</feature>
<sequence>MSDTDSTTSNWSASASRAGRSRKGGSRARGGDTQATAPRTMHLRPASSRHMPGRYREDEVYPLDRPSAVHPDPVFNPVLARFIAPGSLPMDYPGPWPSRVLYNQWLDDRGLTHAEHIEMLRNGQGLTRDSIPPLRRSRQATYRDDGDGQAQRSGIQPINNNNIVPWRYAGRDRLLAMDGTMGPALPWDGLPNGAKWLILKTATDTTDLFTAVKSLHLDLVQVLAFKKLYDREEQAWQEFCARRHHDHHYSLRLCTSSVDDLDIKKGVSFLNSITEVGWAKTISQLQGRYEGFLPIDGMENLSVEALQQAVSSGIRQDYHGLTPGALDWLRGDWAQPQEELVDMEIPRLGAQLDAIQGPVNEHDGHEAEDQDVLMSDPFVDFPQSADPPRRQPEALEGSIDGLAINDGLAIANYGPGEPQQEPREPINELSEIMAGMPAHQPNLAQHRSGFGPPIPIQMIPTNGAAADDSADVQEKDWKALVNLPDDDDDEPVADRGEEGPGDHHGGLDFDPIPHDILNLLPDTDDTASVQEPGDSRMRYLLDDLEQSARGNSNIELAMTGRATFGDQFDLAHVYPPFMDFTRMIVPDLSGELVQERQQQQPQQRSQARLVRTAGGPVTPLDRGSNAVENNEAAMSVDERPQQRVVEPVPRSSATNGDDALRDSAGDPPPPPAVPTAESTCSHRVPGAAASRKRKEVEESPTAPRKRVAKEAPSSLSQHQGGGAAALSVTPSTGALVPPTSTTPTADLIIAGSVAPSSEASLPAGNAASVANWSQAQDSCLPFQWDQHFEAPGSLLRRHFSPSLTAQQQSQSPSNEKGGPRKDASSKKPAAGDQAGTNKAEEQQGRQQEADAPLTTATTRAGYTGSPVPPSKARSVPDSDPAALAVSPSRPPASAADPQPSQPAE</sequence>
<comment type="caution">
    <text evidence="2">The sequence shown here is derived from an EMBL/GenBank/DDBJ whole genome shotgun (WGS) entry which is preliminary data.</text>
</comment>
<dbReference type="AlphaFoldDB" id="A0A9P5CR66"/>
<protein>
    <submittedName>
        <fullName evidence="2">Uncharacterized protein</fullName>
    </submittedName>
</protein>
<feature type="region of interest" description="Disordered" evidence="1">
    <location>
        <begin position="595"/>
        <end position="740"/>
    </location>
</feature>
<dbReference type="Proteomes" id="UP000803844">
    <property type="component" value="Unassembled WGS sequence"/>
</dbReference>
<dbReference type="GeneID" id="63837394"/>
<evidence type="ECO:0000256" key="1">
    <source>
        <dbReference type="SAM" id="MobiDB-lite"/>
    </source>
</evidence>
<organism evidence="2 3">
    <name type="scientific">Cryphonectria parasitica (strain ATCC 38755 / EP155)</name>
    <dbReference type="NCBI Taxonomy" id="660469"/>
    <lineage>
        <taxon>Eukaryota</taxon>
        <taxon>Fungi</taxon>
        <taxon>Dikarya</taxon>
        <taxon>Ascomycota</taxon>
        <taxon>Pezizomycotina</taxon>
        <taxon>Sordariomycetes</taxon>
        <taxon>Sordariomycetidae</taxon>
        <taxon>Diaporthales</taxon>
        <taxon>Cryphonectriaceae</taxon>
        <taxon>Cryphonectria-Endothia species complex</taxon>
        <taxon>Cryphonectria</taxon>
    </lineage>
</organism>
<evidence type="ECO:0000313" key="3">
    <source>
        <dbReference type="Proteomes" id="UP000803844"/>
    </source>
</evidence>
<feature type="region of interest" description="Disordered" evidence="1">
    <location>
        <begin position="798"/>
        <end position="904"/>
    </location>
</feature>
<feature type="region of interest" description="Disordered" evidence="1">
    <location>
        <begin position="1"/>
        <end position="54"/>
    </location>
</feature>